<feature type="compositionally biased region" description="Basic and acidic residues" evidence="1">
    <location>
        <begin position="248"/>
        <end position="267"/>
    </location>
</feature>
<keyword evidence="5" id="KW-1185">Reference proteome</keyword>
<accession>A0A9P8XYV2</accession>
<dbReference type="GeneID" id="70190775"/>
<dbReference type="Proteomes" id="UP000756346">
    <property type="component" value="Unassembled WGS sequence"/>
</dbReference>
<organism evidence="4 5">
    <name type="scientific">Microdochium trichocladiopsis</name>
    <dbReference type="NCBI Taxonomy" id="1682393"/>
    <lineage>
        <taxon>Eukaryota</taxon>
        <taxon>Fungi</taxon>
        <taxon>Dikarya</taxon>
        <taxon>Ascomycota</taxon>
        <taxon>Pezizomycotina</taxon>
        <taxon>Sordariomycetes</taxon>
        <taxon>Xylariomycetidae</taxon>
        <taxon>Xylariales</taxon>
        <taxon>Microdochiaceae</taxon>
        <taxon>Microdochium</taxon>
    </lineage>
</organism>
<evidence type="ECO:0000256" key="1">
    <source>
        <dbReference type="SAM" id="MobiDB-lite"/>
    </source>
</evidence>
<proteinExistence type="predicted"/>
<gene>
    <name evidence="4" type="ORF">B0I36DRAFT_388214</name>
    <name evidence="3" type="ORF">B0I36DRAFT_436070</name>
</gene>
<dbReference type="AlphaFoldDB" id="A0A9P8XYV2"/>
<evidence type="ECO:0000313" key="4">
    <source>
        <dbReference type="EMBL" id="KAH7021540.1"/>
    </source>
</evidence>
<evidence type="ECO:0000256" key="2">
    <source>
        <dbReference type="SAM" id="Phobius"/>
    </source>
</evidence>
<dbReference type="RefSeq" id="XP_046007741.1">
    <property type="nucleotide sequence ID" value="XM_046161229.1"/>
</dbReference>
<comment type="caution">
    <text evidence="4">The sequence shown here is derived from an EMBL/GenBank/DDBJ whole genome shotgun (WGS) entry which is preliminary data.</text>
</comment>
<feature type="transmembrane region" description="Helical" evidence="2">
    <location>
        <begin position="204"/>
        <end position="226"/>
    </location>
</feature>
<name>A0A9P8XYV2_9PEZI</name>
<protein>
    <submittedName>
        <fullName evidence="4">Uncharacterized protein</fullName>
    </submittedName>
</protein>
<dbReference type="EMBL" id="JAGTJQ010000010">
    <property type="protein sequence ID" value="KAH7021540.1"/>
    <property type="molecule type" value="Genomic_DNA"/>
</dbReference>
<feature type="region of interest" description="Disordered" evidence="1">
    <location>
        <begin position="231"/>
        <end position="267"/>
    </location>
</feature>
<keyword evidence="2" id="KW-0472">Membrane</keyword>
<keyword evidence="2" id="KW-0812">Transmembrane</keyword>
<sequence>MSVNTTLATTASGIVPVPSLPLTAAVPSGGIMSSLHTTATSEVAAPSHMLPIAVPPIPRPTDFIQEESNLTVTLRSMSGSEDVVYTIPPWNPPAHVLAFPITTLVHEARQLAVPTMTDEHPVPTGTEIPPVFPPVHGPGWQPPNIASPSATESTLEPVHTNVARSAPEDKWTFLGDKLEERATFHGCETAGKQCPSSSVRPRSIISWPVVLPLSVYCLGVSLVYAAREKYRRAARSRSDPDPDDEDNKDNNRKSKYREGLETEGRRN</sequence>
<dbReference type="EMBL" id="JAGTJQ010000012">
    <property type="protein sequence ID" value="KAH7016369.1"/>
    <property type="molecule type" value="Genomic_DNA"/>
</dbReference>
<evidence type="ECO:0000313" key="5">
    <source>
        <dbReference type="Proteomes" id="UP000756346"/>
    </source>
</evidence>
<evidence type="ECO:0000313" key="3">
    <source>
        <dbReference type="EMBL" id="KAH7016369.1"/>
    </source>
</evidence>
<keyword evidence="2" id="KW-1133">Transmembrane helix</keyword>
<reference evidence="4" key="1">
    <citation type="journal article" date="2021" name="Nat. Commun.">
        <title>Genetic determinants of endophytism in the Arabidopsis root mycobiome.</title>
        <authorList>
            <person name="Mesny F."/>
            <person name="Miyauchi S."/>
            <person name="Thiergart T."/>
            <person name="Pickel B."/>
            <person name="Atanasova L."/>
            <person name="Karlsson M."/>
            <person name="Huettel B."/>
            <person name="Barry K.W."/>
            <person name="Haridas S."/>
            <person name="Chen C."/>
            <person name="Bauer D."/>
            <person name="Andreopoulos W."/>
            <person name="Pangilinan J."/>
            <person name="LaButti K."/>
            <person name="Riley R."/>
            <person name="Lipzen A."/>
            <person name="Clum A."/>
            <person name="Drula E."/>
            <person name="Henrissat B."/>
            <person name="Kohler A."/>
            <person name="Grigoriev I.V."/>
            <person name="Martin F.M."/>
            <person name="Hacquard S."/>
        </authorList>
    </citation>
    <scope>NUCLEOTIDE SEQUENCE</scope>
    <source>
        <strain evidence="4">MPI-CAGE-CH-0230</strain>
    </source>
</reference>